<evidence type="ECO:0000313" key="8">
    <source>
        <dbReference type="EMBL" id="HIS36846.1"/>
    </source>
</evidence>
<evidence type="ECO:0000256" key="3">
    <source>
        <dbReference type="ARBA" id="ARBA00022691"/>
    </source>
</evidence>
<dbReference type="NCBIfam" id="TIGR00675">
    <property type="entry name" value="dcm"/>
    <property type="match status" value="1"/>
</dbReference>
<comment type="catalytic activity">
    <reaction evidence="7">
        <text>a 2'-deoxycytidine in DNA + S-adenosyl-L-methionine = a 5-methyl-2'-deoxycytidine in DNA + S-adenosyl-L-homocysteine + H(+)</text>
        <dbReference type="Rhea" id="RHEA:13681"/>
        <dbReference type="Rhea" id="RHEA-COMP:11369"/>
        <dbReference type="Rhea" id="RHEA-COMP:11370"/>
        <dbReference type="ChEBI" id="CHEBI:15378"/>
        <dbReference type="ChEBI" id="CHEBI:57856"/>
        <dbReference type="ChEBI" id="CHEBI:59789"/>
        <dbReference type="ChEBI" id="CHEBI:85452"/>
        <dbReference type="ChEBI" id="CHEBI:85454"/>
        <dbReference type="EC" id="2.1.1.37"/>
    </reaction>
</comment>
<keyword evidence="2 5" id="KW-0808">Transferase</keyword>
<dbReference type="PANTHER" id="PTHR46098:SF1">
    <property type="entry name" value="TRNA (CYTOSINE(38)-C(5))-METHYLTRANSFERASE"/>
    <property type="match status" value="1"/>
</dbReference>
<evidence type="ECO:0000313" key="9">
    <source>
        <dbReference type="Proteomes" id="UP000823928"/>
    </source>
</evidence>
<proteinExistence type="inferred from homology"/>
<dbReference type="GO" id="GO:0032259">
    <property type="term" value="P:methylation"/>
    <property type="evidence" value="ECO:0007669"/>
    <property type="project" value="UniProtKB-KW"/>
</dbReference>
<evidence type="ECO:0000256" key="5">
    <source>
        <dbReference type="PROSITE-ProRule" id="PRU01016"/>
    </source>
</evidence>
<accession>A0A9D1JNB2</accession>
<dbReference type="CDD" id="cd00315">
    <property type="entry name" value="Cyt_C5_DNA_methylase"/>
    <property type="match status" value="1"/>
</dbReference>
<evidence type="ECO:0000256" key="2">
    <source>
        <dbReference type="ARBA" id="ARBA00022679"/>
    </source>
</evidence>
<dbReference type="GO" id="GO:0003886">
    <property type="term" value="F:DNA (cytosine-5-)-methyltransferase activity"/>
    <property type="evidence" value="ECO:0007669"/>
    <property type="project" value="UniProtKB-EC"/>
</dbReference>
<dbReference type="PROSITE" id="PS51679">
    <property type="entry name" value="SAM_MT_C5"/>
    <property type="match status" value="1"/>
</dbReference>
<dbReference type="AlphaFoldDB" id="A0A9D1JNB2"/>
<name>A0A9D1JNB2_9BACT</name>
<dbReference type="PROSITE" id="PS00094">
    <property type="entry name" value="C5_MTASE_1"/>
    <property type="match status" value="1"/>
</dbReference>
<feature type="active site" evidence="5">
    <location>
        <position position="74"/>
    </location>
</feature>
<dbReference type="PANTHER" id="PTHR46098">
    <property type="entry name" value="TRNA (CYTOSINE(38)-C(5))-METHYLTRANSFERASE"/>
    <property type="match status" value="1"/>
</dbReference>
<keyword evidence="1 5" id="KW-0489">Methyltransferase</keyword>
<evidence type="ECO:0000256" key="6">
    <source>
        <dbReference type="RuleBase" id="RU000416"/>
    </source>
</evidence>
<protein>
    <recommendedName>
        <fullName evidence="7">Cytosine-specific methyltransferase</fullName>
        <ecNumber evidence="7">2.1.1.37</ecNumber>
    </recommendedName>
</protein>
<reference evidence="8" key="2">
    <citation type="journal article" date="2021" name="PeerJ">
        <title>Extensive microbial diversity within the chicken gut microbiome revealed by metagenomics and culture.</title>
        <authorList>
            <person name="Gilroy R."/>
            <person name="Ravi A."/>
            <person name="Getino M."/>
            <person name="Pursley I."/>
            <person name="Horton D.L."/>
            <person name="Alikhan N.F."/>
            <person name="Baker D."/>
            <person name="Gharbi K."/>
            <person name="Hall N."/>
            <person name="Watson M."/>
            <person name="Adriaenssens E.M."/>
            <person name="Foster-Nyarko E."/>
            <person name="Jarju S."/>
            <person name="Secka A."/>
            <person name="Antonio M."/>
            <person name="Oren A."/>
            <person name="Chaudhuri R.R."/>
            <person name="La Ragione R."/>
            <person name="Hildebrand F."/>
            <person name="Pallen M.J."/>
        </authorList>
    </citation>
    <scope>NUCLEOTIDE SEQUENCE</scope>
    <source>
        <strain evidence="8">6276</strain>
    </source>
</reference>
<dbReference type="InterPro" id="IPR050750">
    <property type="entry name" value="C5-MTase"/>
</dbReference>
<sequence length="312" mass="35954">MQHRIASMFSGIGGICLGFKQAGFEIVWANDIDSAACMTYRHNFGNHYLVEGDIRDIDATSLPDFEVLTAGFPCQPFSIAGKQKGFKDKRGNLFFEITRIVDVKRPPVIFLENVANLIEHDEGKTFLVIYNSLAQFGYTVYYKVMAANNYGNLPQIRKRIYIVALRDEEKIYHHPDPIPLKVSSDQIINRHIRKDSLYYYNGLPLYDYLKNNMWDKDAIYRITDHEVRRTKNAMCPTLTANMGTYPDRVPVVWDDYGIRKLTIRECLDFQGFPKNFEFPKEISLDDAYKQLGNTVCVPAIRRIADNIHSVLS</sequence>
<keyword evidence="3 5" id="KW-0949">S-adenosyl-L-methionine</keyword>
<keyword evidence="4" id="KW-0680">Restriction system</keyword>
<organism evidence="8 9">
    <name type="scientific">Candidatus Scatousia excrementigallinarum</name>
    <dbReference type="NCBI Taxonomy" id="2840935"/>
    <lineage>
        <taxon>Bacteria</taxon>
        <taxon>Candidatus Scatousia</taxon>
    </lineage>
</organism>
<dbReference type="InterPro" id="IPR001525">
    <property type="entry name" value="C5_MeTfrase"/>
</dbReference>
<dbReference type="InterPro" id="IPR018117">
    <property type="entry name" value="C5_DNA_meth_AS"/>
</dbReference>
<comment type="similarity">
    <text evidence="5 6">Belongs to the class I-like SAM-binding methyltransferase superfamily. C5-methyltransferase family.</text>
</comment>
<dbReference type="InterPro" id="IPR029063">
    <property type="entry name" value="SAM-dependent_MTases_sf"/>
</dbReference>
<dbReference type="Gene3D" id="3.40.50.150">
    <property type="entry name" value="Vaccinia Virus protein VP39"/>
    <property type="match status" value="1"/>
</dbReference>
<dbReference type="EMBL" id="DVIU01000188">
    <property type="protein sequence ID" value="HIS36846.1"/>
    <property type="molecule type" value="Genomic_DNA"/>
</dbReference>
<dbReference type="GO" id="GO:0009307">
    <property type="term" value="P:DNA restriction-modification system"/>
    <property type="evidence" value="ECO:0007669"/>
    <property type="project" value="UniProtKB-KW"/>
</dbReference>
<evidence type="ECO:0000256" key="7">
    <source>
        <dbReference type="RuleBase" id="RU000417"/>
    </source>
</evidence>
<dbReference type="Proteomes" id="UP000823928">
    <property type="component" value="Unassembled WGS sequence"/>
</dbReference>
<dbReference type="Gene3D" id="3.90.120.10">
    <property type="entry name" value="DNA Methylase, subunit A, domain 2"/>
    <property type="match status" value="1"/>
</dbReference>
<comment type="caution">
    <text evidence="8">The sequence shown here is derived from an EMBL/GenBank/DDBJ whole genome shotgun (WGS) entry which is preliminary data.</text>
</comment>
<evidence type="ECO:0000256" key="1">
    <source>
        <dbReference type="ARBA" id="ARBA00022603"/>
    </source>
</evidence>
<dbReference type="PRINTS" id="PR00105">
    <property type="entry name" value="C5METTRFRASE"/>
</dbReference>
<reference evidence="8" key="1">
    <citation type="submission" date="2020-10" db="EMBL/GenBank/DDBJ databases">
        <authorList>
            <person name="Gilroy R."/>
        </authorList>
    </citation>
    <scope>NUCLEOTIDE SEQUENCE</scope>
    <source>
        <strain evidence="8">6276</strain>
    </source>
</reference>
<dbReference type="Pfam" id="PF00145">
    <property type="entry name" value="DNA_methylase"/>
    <property type="match status" value="1"/>
</dbReference>
<evidence type="ECO:0000256" key="4">
    <source>
        <dbReference type="ARBA" id="ARBA00022747"/>
    </source>
</evidence>
<gene>
    <name evidence="8" type="primary">dcm</name>
    <name evidence="8" type="ORF">IAC10_09520</name>
</gene>
<dbReference type="EC" id="2.1.1.37" evidence="7"/>
<dbReference type="SUPFAM" id="SSF53335">
    <property type="entry name" value="S-adenosyl-L-methionine-dependent methyltransferases"/>
    <property type="match status" value="1"/>
</dbReference>